<dbReference type="AlphaFoldDB" id="A0A1H4Q192"/>
<name>A0A1H4Q192_PSEAG</name>
<evidence type="ECO:0000313" key="1">
    <source>
        <dbReference type="EMBL" id="SEC13425.1"/>
    </source>
</evidence>
<proteinExistence type="predicted"/>
<accession>A0A1H4Q192</accession>
<reference evidence="2" key="1">
    <citation type="submission" date="2016-10" db="EMBL/GenBank/DDBJ databases">
        <authorList>
            <person name="Varghese N."/>
            <person name="Submissions S."/>
        </authorList>
    </citation>
    <scope>NUCLEOTIDE SEQUENCE [LARGE SCALE GENOMIC DNA]</scope>
    <source>
        <strain evidence="2">DSM 12111</strain>
    </source>
</reference>
<keyword evidence="2" id="KW-1185">Reference proteome</keyword>
<protein>
    <submittedName>
        <fullName evidence="1">Uncharacterized protein</fullName>
    </submittedName>
</protein>
<organism evidence="1 2">
    <name type="scientific">Pseudomonas anguilliseptica</name>
    <dbReference type="NCBI Taxonomy" id="53406"/>
    <lineage>
        <taxon>Bacteria</taxon>
        <taxon>Pseudomonadati</taxon>
        <taxon>Pseudomonadota</taxon>
        <taxon>Gammaproteobacteria</taxon>
        <taxon>Pseudomonadales</taxon>
        <taxon>Pseudomonadaceae</taxon>
        <taxon>Pseudomonas</taxon>
    </lineage>
</organism>
<dbReference type="STRING" id="53406.SAMN05421553_0381"/>
<gene>
    <name evidence="1" type="ORF">SAMN05421553_0381</name>
</gene>
<dbReference type="EMBL" id="FNSC01000001">
    <property type="protein sequence ID" value="SEC13425.1"/>
    <property type="molecule type" value="Genomic_DNA"/>
</dbReference>
<sequence length="175" mass="20289">MVQQQEQGLADVAQRTFRSYLTFKPLTRKQGKAINKLRDFIGFTAFSTLQGAEVDRALITNTIRSYLHVDSLSVIEHMKPDFNDQFTDADDLNQQLEQFYSLSQKVKEAFATVGMLDTATLSRISNNEKAESFKQTYMQDLSCSEYLNYDFSDYNIQVEEDYIHRPTHSPTWLPF</sequence>
<evidence type="ECO:0000313" key="2">
    <source>
        <dbReference type="Proteomes" id="UP000242849"/>
    </source>
</evidence>
<dbReference type="Proteomes" id="UP000242849">
    <property type="component" value="Unassembled WGS sequence"/>
</dbReference>